<feature type="domain" description="HYDIN/VesB/CFA65-like Ig-like" evidence="10">
    <location>
        <begin position="171"/>
        <end position="262"/>
    </location>
</feature>
<keyword evidence="7" id="KW-0175">Coiled coil</keyword>
<dbReference type="InterPro" id="IPR027417">
    <property type="entry name" value="P-loop_NTPase"/>
</dbReference>
<keyword evidence="5" id="KW-0969">Cilium</keyword>
<feature type="region of interest" description="Disordered" evidence="8">
    <location>
        <begin position="2432"/>
        <end position="2495"/>
    </location>
</feature>
<dbReference type="GO" id="GO:0005930">
    <property type="term" value="C:axoneme"/>
    <property type="evidence" value="ECO:0007669"/>
    <property type="project" value="TreeGrafter"/>
</dbReference>
<gene>
    <name evidence="13 14" type="primary">hydin</name>
</gene>
<keyword evidence="4" id="KW-0282">Flagellum</keyword>
<organism evidence="12 13">
    <name type="scientific">Betta splendens</name>
    <name type="common">Siamese fighting fish</name>
    <dbReference type="NCBI Taxonomy" id="158456"/>
    <lineage>
        <taxon>Eukaryota</taxon>
        <taxon>Metazoa</taxon>
        <taxon>Chordata</taxon>
        <taxon>Craniata</taxon>
        <taxon>Vertebrata</taxon>
        <taxon>Euteleostomi</taxon>
        <taxon>Actinopterygii</taxon>
        <taxon>Neopterygii</taxon>
        <taxon>Teleostei</taxon>
        <taxon>Neoteleostei</taxon>
        <taxon>Acanthomorphata</taxon>
        <taxon>Anabantaria</taxon>
        <taxon>Anabantiformes</taxon>
        <taxon>Anabantoidei</taxon>
        <taxon>Osphronemidae</taxon>
        <taxon>Betta</taxon>
    </lineage>
</organism>
<dbReference type="SUPFAM" id="SSF52540">
    <property type="entry name" value="P-loop containing nucleoside triphosphate hydrolases"/>
    <property type="match status" value="1"/>
</dbReference>
<evidence type="ECO:0000259" key="10">
    <source>
        <dbReference type="Pfam" id="PF22544"/>
    </source>
</evidence>
<feature type="domain" description="Hydin adenylate kinase-like" evidence="9">
    <location>
        <begin position="1910"/>
        <end position="1953"/>
    </location>
</feature>
<keyword evidence="3" id="KW-0963">Cytoplasm</keyword>
<feature type="compositionally biased region" description="Polar residues" evidence="8">
    <location>
        <begin position="2473"/>
        <end position="2493"/>
    </location>
</feature>
<feature type="compositionally biased region" description="Basic and acidic residues" evidence="8">
    <location>
        <begin position="1178"/>
        <end position="1191"/>
    </location>
</feature>
<feature type="region of interest" description="Disordered" evidence="8">
    <location>
        <begin position="2137"/>
        <end position="2245"/>
    </location>
</feature>
<feature type="compositionally biased region" description="Basic and acidic residues" evidence="8">
    <location>
        <begin position="2151"/>
        <end position="2181"/>
    </location>
</feature>
<dbReference type="InterPro" id="IPR053879">
    <property type="entry name" value="HYDIN_VesB_CFA65-like_Ig"/>
</dbReference>
<dbReference type="Pfam" id="PF22544">
    <property type="entry name" value="HYDIN_VesB_CFA65-like_Ig"/>
    <property type="match status" value="4"/>
</dbReference>
<comment type="subcellular location">
    <subcellularLocation>
        <location evidence="1">Cell projection</location>
        <location evidence="1">Cilium</location>
        <location evidence="1">Flagellum</location>
    </subcellularLocation>
    <subcellularLocation>
        <location evidence="2">Cytoplasm</location>
    </subcellularLocation>
</comment>
<dbReference type="Pfam" id="PF17213">
    <property type="entry name" value="Hydin_ADK"/>
    <property type="match status" value="1"/>
</dbReference>
<dbReference type="Proteomes" id="UP000515150">
    <property type="component" value="Chromosome 6"/>
</dbReference>
<dbReference type="InterPro" id="IPR033768">
    <property type="entry name" value="Hydin_ADK"/>
</dbReference>
<evidence type="ECO:0000313" key="14">
    <source>
        <dbReference type="RefSeq" id="XP_055365572.1"/>
    </source>
</evidence>
<feature type="domain" description="HYDIN/VesB/CFA65-like Ig-like" evidence="10">
    <location>
        <begin position="4031"/>
        <end position="4120"/>
    </location>
</feature>
<feature type="region of interest" description="Disordered" evidence="8">
    <location>
        <begin position="1313"/>
        <end position="1352"/>
    </location>
</feature>
<evidence type="ECO:0000256" key="7">
    <source>
        <dbReference type="SAM" id="Coils"/>
    </source>
</evidence>
<dbReference type="OrthoDB" id="442692at2759"/>
<feature type="region of interest" description="Disordered" evidence="8">
    <location>
        <begin position="2284"/>
        <end position="2323"/>
    </location>
</feature>
<evidence type="ECO:0000256" key="4">
    <source>
        <dbReference type="ARBA" id="ARBA00022846"/>
    </source>
</evidence>
<feature type="domain" description="HYDIN/VesB/CFA65-like Ig-like" evidence="10">
    <location>
        <begin position="4248"/>
        <end position="4345"/>
    </location>
</feature>
<dbReference type="Pfam" id="PF24816">
    <property type="entry name" value="Ig_CFAP65__9th"/>
    <property type="match status" value="1"/>
</dbReference>
<dbReference type="InterPro" id="IPR033305">
    <property type="entry name" value="Hydin-like"/>
</dbReference>
<dbReference type="GO" id="GO:0031514">
    <property type="term" value="C:motile cilium"/>
    <property type="evidence" value="ECO:0007669"/>
    <property type="project" value="UniProtKB-SubCell"/>
</dbReference>
<dbReference type="Gene3D" id="2.60.40.10">
    <property type="entry name" value="Immunoglobulins"/>
    <property type="match status" value="24"/>
</dbReference>
<evidence type="ECO:0000256" key="5">
    <source>
        <dbReference type="ARBA" id="ARBA00023069"/>
    </source>
</evidence>
<dbReference type="GO" id="GO:1904158">
    <property type="term" value="P:axonemal central apparatus assembly"/>
    <property type="evidence" value="ECO:0007669"/>
    <property type="project" value="TreeGrafter"/>
</dbReference>
<dbReference type="PANTHER" id="PTHR23053">
    <property type="entry name" value="DLEC1 DELETED IN LUNG AND ESOPHAGEAL CANCER 1"/>
    <property type="match status" value="1"/>
</dbReference>
<feature type="compositionally biased region" description="Basic and acidic residues" evidence="8">
    <location>
        <begin position="1313"/>
        <end position="1323"/>
    </location>
</feature>
<keyword evidence="12" id="KW-1185">Reference proteome</keyword>
<dbReference type="GeneID" id="114857093"/>
<dbReference type="Gene3D" id="3.40.50.300">
    <property type="entry name" value="P-loop containing nucleotide triphosphate hydrolases"/>
    <property type="match status" value="1"/>
</dbReference>
<dbReference type="RefSeq" id="XP_055365572.1">
    <property type="nucleotide sequence ID" value="XM_055509597.1"/>
</dbReference>
<evidence type="ECO:0000313" key="13">
    <source>
        <dbReference type="RefSeq" id="XP_055365571.1"/>
    </source>
</evidence>
<dbReference type="InterPro" id="IPR013783">
    <property type="entry name" value="Ig-like_fold"/>
</dbReference>
<feature type="compositionally biased region" description="Basic residues" evidence="8">
    <location>
        <begin position="2459"/>
        <end position="2468"/>
    </location>
</feature>
<name>A0A9W2XV61_BETSP</name>
<evidence type="ECO:0000259" key="9">
    <source>
        <dbReference type="Pfam" id="PF17213"/>
    </source>
</evidence>
<evidence type="ECO:0000256" key="3">
    <source>
        <dbReference type="ARBA" id="ARBA00022490"/>
    </source>
</evidence>
<feature type="domain" description="CFAP65-like ninth Ig-like" evidence="11">
    <location>
        <begin position="1130"/>
        <end position="1266"/>
    </location>
</feature>
<dbReference type="PANTHER" id="PTHR23053:SF0">
    <property type="entry name" value="HYDROCEPHALUS-INDUCING PROTEIN HOMOLOG"/>
    <property type="match status" value="1"/>
</dbReference>
<dbReference type="InterPro" id="IPR056344">
    <property type="entry name" value="Ig_CFAP65-like_9th"/>
</dbReference>
<evidence type="ECO:0000313" key="12">
    <source>
        <dbReference type="Proteomes" id="UP000515150"/>
    </source>
</evidence>
<accession>A0A9W2XV61</accession>
<protein>
    <submittedName>
        <fullName evidence="13 14">Hydrocephalus-inducing protein homolog isoform X1</fullName>
    </submittedName>
</protein>
<feature type="region of interest" description="Disordered" evidence="8">
    <location>
        <begin position="2355"/>
        <end position="2376"/>
    </location>
</feature>
<dbReference type="GO" id="GO:0003341">
    <property type="term" value="P:cilium movement"/>
    <property type="evidence" value="ECO:0007669"/>
    <property type="project" value="TreeGrafter"/>
</dbReference>
<feature type="compositionally biased region" description="Basic and acidic residues" evidence="8">
    <location>
        <begin position="1338"/>
        <end position="1351"/>
    </location>
</feature>
<feature type="region of interest" description="Disordered" evidence="8">
    <location>
        <begin position="1833"/>
        <end position="1860"/>
    </location>
</feature>
<keyword evidence="6" id="KW-0966">Cell projection</keyword>
<feature type="compositionally biased region" description="Basic and acidic residues" evidence="8">
    <location>
        <begin position="1845"/>
        <end position="1856"/>
    </location>
</feature>
<evidence type="ECO:0000259" key="11">
    <source>
        <dbReference type="Pfam" id="PF24816"/>
    </source>
</evidence>
<evidence type="ECO:0000256" key="8">
    <source>
        <dbReference type="SAM" id="MobiDB-lite"/>
    </source>
</evidence>
<feature type="compositionally biased region" description="Basic and acidic residues" evidence="8">
    <location>
        <begin position="2291"/>
        <end position="2300"/>
    </location>
</feature>
<feature type="coiled-coil region" evidence="7">
    <location>
        <begin position="2074"/>
        <end position="2101"/>
    </location>
</feature>
<sequence>MFTLNNLKLVQEDKPRRVNPSAYIQEMLQSTEERLANTNEIYRPHIVELLDMRQSTNHKLSTVDLDQALFQPYPSELVFQNFTPSQTYKLPLCLFNNDKVSRNVKVELQDSEYFHVVGSENAHSKVAPGLYAAFTVIFTPLDSKDYHHSLVCVTERERFVVPVRAIGPRALLDFRDEFNLPLCVVKASTERTHLVRNIGNSKARFKLHTDKPFSVTPSSGTLDVGESLQVTVEFHPMTIGDHSQDMLLHYHTGEDVYISLYGVCEELNIYLDPDSVLLKNTYISLANVHTVSIANTSEIPLRYHWSAWSSRKDLQGLRESSGLQHKEEKEHSQVLSRAMQEQTGQDHLLSLSDSCIMVEPAEGEIWPKITTHFKIVFKPEEAKVYQQTIYCDVTGREFPLPLTIKGEGMGPKLKLKYNLMDMKNVFIGDKYSFEVPVSNLGLIDASFRLSSPDTTFGGCFSFSPEEGVVPSGACQTVEVTFHSRILGTFSEDLLLTVTGQPQPLTLTFRGRVIGPTFHFNVSELNFGDVAFGFPQTLVCTLFNTSFVPMTFALRILGDGSGPPSITSSKQVSERSRNSWRGSAANGLHIKPVEFTVNPAVGSVRAMSDINIMVTLCSNTVKQYRLTLVVDVDGVGKEILSLPVRARCVVPEIVVETPVLDFQRCFLEYPYHQQVRLSNHSDLPVCYGMLDQQFEENPSVVFGSFSPRGVIYPHSTEELPVFLLAKVVGMLNHTLSIAVFGSMQSPLEVALSCIGQGPVVLIQSPQLNFGKIPVLTDITRTLLLSNQSPIPAHFTACMINRRSSWRVEPSEGKVPSQSQLELKVVAYLKDTLSFQDSLEVCIQNSQTYMVPLSATGTGTTIVTDSPLGQHLDLGTHFSHGLCQYNFKLTNHGQRIQRLYWGTDGFLPLSKTQKGKDLSRGITLPPISAPKMNASSGHGSFPTLNKEKTVFTITPTRVELFPGCSVDMRLTGTSDTPKVVQERLVCRGIVGNQASYDHIMSLNVTCHFVAPVLSISSRCLNFYIEKAPGKSLTPLYEKLVLKNVSALCLSMELSLVEPFSLCEAPSALNSATTKCMVLGDGKQAELWVCFNPACCKDQVSRVVNELLEIRYQGHPQQDMVELHAEVHFPNLHFSSTAVDFGCVLNCTDTSKYVTITNCSPLPVSYKWTFLEDHKESSVRAAEKQEEEEWKPPESDTEELQGSSRRLSNGSDPICVNKVFDIMPWYGHLQPKGQQTVTFVFYSHEDSSREVLAQCHVDNGPTYQIKLKGESSVIQYSLNSTCIDFGLQLFDHVGKAEMTITNTGRMGFNFSIEHPNRQAQDADEKPGRHRKKNTQHLSARQQKDEEQNDERQEVRPGMPIVIPSKGYIAAGMVQSLRVLYLPGIPEVFEKQFQLQVAFLPPQDITLIGEGVFPRIRLNLPQNMSEECYRDVVQQTRAAVDANTVKEELLKASSTGGRSTFEASTTTTVSSLAEHVERLHMEIERSLVKESALAVAGSLLELRDSQSSFRKWHKLSKSLLPKYVLDFGYVIPGKILSQTVNITNSGSVPVSFHANCNALAGTGFSVEFERVKNLPPGGTHIFTVNFDPCGAKALKEGCVIMPIEVTGGPMVQVQLCAVVTMPAITVSTDELLFDSVPCGMCQMKRVQLLNRESVPCQWRAAEELKSLKKVDKFLPRYQRKKLQQEQRPTPVVFEMIPNSGTLSPGETVNVQINFRPTEGHVYSRRLSVHVADSTQQVFITARGQGEEPELHFSPSVLELGPCLPASTKAEAEITVRNPCSFPVEFYSLEFDKQYLEEEKILRLMKDYEDNNLLLLPPRAPGESLPIELLEFYNEHCNQPKDDEEDDLSKEEADRKEDDTHTVTPATIFISKMNQEGSKATLRPLDITPVSRALARHMCVDLSKWLAKSSRSGIAIVVYGALRTGKSSTAAALAQHYGGPCVSVDAVVTDALAKDTTNTEPVAHLDRSDIPPDSVSAEFDVELSAKPREETSSRHNSKAPYAIDSTHIGREGVVTTVSSLLPEELLVNILVERFQVNDSCIVIDGLESAYTQSVSKTLQVVLKALNNRKHIYVVHLSMSSEALKAREKAQREAEEALQKEKADREEQWLRDLDEEEYDSLPEEQKEHIIQCIREKLQQHKLRRGSRGIAKLKDKKKQQEEVKKPNDDELKRNTKIGGKNDTKEVSRRNKWRQASADVVKRHSLSSLNESKDSDEAGAGSRLHTNTDDSQKQTDSNVVPAESPRPADKSEREKNHIILYEQIQQQVQHILQHWDSNQGLLLVPLPGEESLPVPEDAPADKQRDSAGRRNKRDHCKSVSDEADKEEDEGSPKDILCHIVVNVTGENVSSATELLKCSSLPSLREVSGDSRPRSPPNPSTVTFSLVPYPKNREDLYAQLSCDCFAFLDHSVPDEWCDKKKDLEEDTQTWVVKEEAETIASKSRKKGTYKESGVVKDKDKKGKECQSKRRMSAKNKAKASDHSPSQTTTTFDFAEQEQSQENLEQKRKQSLSTFRWVVPPKGEVVLKIWFYSDSPGKFEQTFNFELLGTQRLYQLVCRGICTYPSICSDYKTIFALTKKVQEIEEGLQKTYIIKPGYFEFGPLICSKTRDRYKENRYPENTEMLVIYNNSGLDAEVQFRFQHDTQATTYLLDPPVMSLKPEQKQELTVWAYPTKPGQMKDSILCSIKDNPEFVIINFSCWGVQPNLELESKHFHFDKTLLHRRDTRTLTLHNKTALPVSWRVQGLEELGDEFSMPQDHGIISPKSSFPLSLHFRAKKALHIKRILRLEVSDVEKILGIVHTENIQVTAEAYDIALDISPVADGCLNFGTIRVFEEKKLPVRMKNQGKYKIAYKFAFERTDPSQPKLESVFTIHPQCGSLMPHDKHETLHIICRPTTEVFIKEQPILLCQVVEPSLGNGGETIAVLSIKVSVQSVFTRYKITPVCDINFGPVTHGSKKIQSFTIENNGLFETNFTLSTIAEHALQGKARIGVKKPGEEEATEKDLARSIGATVKNRITMGVFSVFPCAGNLQPGSHQVVTVECVAEQLGNWNQGFLIDISHRDPSDQPEGIPYRLLVEVCRPVIALNMASIFEEHHLCRNSRELSSEQFHSAEGIYLLDERRFIFNNVLVGQTAQARFKLTNNSKVPCELNLAIKYGDTKAPRNVEVFNLPAKTLSIPSQSHSYAVVTFMPQKMQLYSAVFEATLEGTIRMSPTFRSKVLDFELLGEGNMPSVCVVRPALRDNKGCPVLQFRRALTGRRQTLPLVLLNNGTVPAQVQIDMLDEHGVFTLSAGPGNTCSSIFSKHLKGTTDSNHQLVHGAILRLNINEQMEFEVSFCSGKPQDVTATMSLQVQDNLYNNTIIQVTGKAYQAIVSLDNISRPSHETEEYGNFEVLDFGDCHVNCPYQESFTMVNHSSSQAVRFEWPIAGPHICFSPQVGHLHAGCSKVVTVTFNSNQPITLNRQPMKCKVIQVEFQEPLEEVCDWDDRQQTVQWLSASQKALVTPPLHGGSRVIKTDPEPCCSVIHGSQLELELDVSAVCDYVRFSCDTDTIQFKDTTLCQTQLQQLQLVNLGCVKLEFSWQVLIDASSNIVNNDQKETSQPGSHSAAAAPTATYPSSAMASLMSLLMRNPELPPFRVEPSVGTIMPGSIQEFIVHFSPLKVAQFQGRLLCSIPNLQEGDQAPSISVCGHSLLPYCHFDLEESDYISGNRRNPEFRASLDPQTRVIEFNAVGLSTPITRCFSVVNPTNTPYSFKWKCEDQGSVSFHCLTQSGAILPGKKVEMYFKYVAEQLESVESSWSFVIETLSLSFPFLFVGCAREPHVYLSRPHLLLGEILVGCRVEQTLDLVNGESEPVYFSVLQSSLLCEDQQSNIILQPMAGNVAPKDRLPLSVSFTPCREGSVSFRLVLRVKKKSAPLTLTVKADCFTMNALVQVENPNGGFRELNPNHQDTLDFGNEQSTFNFLVSNLARFNMEVTFEVSGSSELLQHLEAKPQNAVIEVGKQLKSSLFFHPQNTCNLQNVKLSIKVKHGSTFNVGIKGRAVTPRLEFSFTKFNFGKNFLYSPGMVPACQTLVISNKGKRDISIQSQFSNTSCLEMNFHPHILSPGAVIDVPLTFSPREAGHYHEKLPFILNSCVTKYVDILGQGIEMKLEVQDPKQKKVKLGSVMLGQKIKKQIVVVNRSLLDLSFSLVLSTNTPLDPKDLTISPLGELSLNASGGSCKVEIQFSPRQHIAPFTAELQAQFAGLFHPLLTIQGCCQDVEVKLDQDYLAFGAVVQRCQARKRIFMRNTGDRGARFKWEMAQFPPDLSVSPAEGYICPGMEVPFDVTFAPEQLSNDIRHENLPCLIEGSSSPAVLTVTGSCIVASTSKEVVNFICPVRGSHTQNLLVSNPTNQGCSIRPVIEGDQWSALPSMTFEPLQNKTYELTYRPLTMTTNGNKHLGSAFFSFPDGTALLYSLQGTADAPKAENTIVHELPAKTQHTEQLLVHNWLTKQQRFHVLMEILKPDKPDATVSLRGLEYIDVPALANRDYNVSFFTYREGQYNTKVTFHNEVTGEYLFYNIIFKALSPGVLSTIELVATVRRTVSATIEVENPLTTATCLSVECKCADISAPPRHTVPGQSKGSLSFEYQPQRAGKSTARLTLSSNELGYFHYDLLLKALRPPPEKTVHFSASLGSSHSVLVKFINYSRSTTEYFCKTDCPDFTVEKSITVQPGFQAGSEVSVEVCFEPHQLGEVRDLLSLSSVAGGEYIFPLHGTCLPPKAQGPFSVKAGRSVTIPFKNVFLQTTAFSFQLDNPCFTVKGVETVPSKKTQNITVSFDAPAGGPPGPWVSRLTISTQRCEGQSKPCSWVYYLKGYQMEAL</sequence>
<evidence type="ECO:0000256" key="1">
    <source>
        <dbReference type="ARBA" id="ARBA00004230"/>
    </source>
</evidence>
<evidence type="ECO:0000256" key="2">
    <source>
        <dbReference type="ARBA" id="ARBA00004496"/>
    </source>
</evidence>
<feature type="compositionally biased region" description="Basic and acidic residues" evidence="8">
    <location>
        <begin position="2444"/>
        <end position="2458"/>
    </location>
</feature>
<feature type="region of interest" description="Disordered" evidence="8">
    <location>
        <begin position="1178"/>
        <end position="1205"/>
    </location>
</feature>
<dbReference type="CTD" id="54768"/>
<dbReference type="RefSeq" id="XP_055365571.1">
    <property type="nucleotide sequence ID" value="XM_055509596.1"/>
</dbReference>
<reference evidence="13 14" key="1">
    <citation type="submission" date="2025-04" db="UniProtKB">
        <authorList>
            <consortium name="RefSeq"/>
        </authorList>
    </citation>
    <scope>IDENTIFICATION</scope>
</reference>
<evidence type="ECO:0000256" key="6">
    <source>
        <dbReference type="ARBA" id="ARBA00023273"/>
    </source>
</evidence>
<feature type="domain" description="HYDIN/VesB/CFA65-like Ig-like" evidence="10">
    <location>
        <begin position="411"/>
        <end position="510"/>
    </location>
</feature>
<proteinExistence type="predicted"/>